<organism evidence="2 3">
    <name type="scientific">Methylomonas koyamae</name>
    <dbReference type="NCBI Taxonomy" id="702114"/>
    <lineage>
        <taxon>Bacteria</taxon>
        <taxon>Pseudomonadati</taxon>
        <taxon>Pseudomonadota</taxon>
        <taxon>Gammaproteobacteria</taxon>
        <taxon>Methylococcales</taxon>
        <taxon>Methylococcaceae</taxon>
        <taxon>Methylomonas</taxon>
    </lineage>
</organism>
<feature type="region of interest" description="Disordered" evidence="1">
    <location>
        <begin position="36"/>
        <end position="62"/>
    </location>
</feature>
<dbReference type="EMBL" id="LUUK01000025">
    <property type="protein sequence ID" value="OAI26762.1"/>
    <property type="molecule type" value="Genomic_DNA"/>
</dbReference>
<dbReference type="Proteomes" id="UP000077628">
    <property type="component" value="Unassembled WGS sequence"/>
</dbReference>
<comment type="caution">
    <text evidence="2">The sequence shown here is derived from an EMBL/GenBank/DDBJ whole genome shotgun (WGS) entry which is preliminary data.</text>
</comment>
<dbReference type="STRING" id="702114.A1355_18485"/>
<name>A0A177P9J9_9GAMM</name>
<evidence type="ECO:0000313" key="3">
    <source>
        <dbReference type="Proteomes" id="UP000077628"/>
    </source>
</evidence>
<sequence>MSAFEPAENGFLRPRRFERRTYAEIAASLQPERGEAIYHASSKAGGAKRSRPLRDGESVDLKPGDTLSLGPAIVKAASLFVTR</sequence>
<reference evidence="3" key="1">
    <citation type="submission" date="2016-03" db="EMBL/GenBank/DDBJ databases">
        <authorList>
            <person name="Heylen K."/>
            <person name="De Vos P."/>
            <person name="Vekeman B."/>
        </authorList>
    </citation>
    <scope>NUCLEOTIDE SEQUENCE [LARGE SCALE GENOMIC DNA]</scope>
    <source>
        <strain evidence="3">R-45383</strain>
    </source>
</reference>
<dbReference type="AlphaFoldDB" id="A0A177P9J9"/>
<evidence type="ECO:0000313" key="2">
    <source>
        <dbReference type="EMBL" id="OAI26762.1"/>
    </source>
</evidence>
<gene>
    <name evidence="2" type="ORF">A1355_18485</name>
</gene>
<keyword evidence="3" id="KW-1185">Reference proteome</keyword>
<feature type="compositionally biased region" description="Basic and acidic residues" evidence="1">
    <location>
        <begin position="52"/>
        <end position="62"/>
    </location>
</feature>
<protein>
    <recommendedName>
        <fullName evidence="4">Multi-ubiquitin domain-containing protein</fullName>
    </recommendedName>
</protein>
<proteinExistence type="predicted"/>
<evidence type="ECO:0000256" key="1">
    <source>
        <dbReference type="SAM" id="MobiDB-lite"/>
    </source>
</evidence>
<evidence type="ECO:0008006" key="4">
    <source>
        <dbReference type="Google" id="ProtNLM"/>
    </source>
</evidence>
<accession>A0A177P9J9</accession>